<reference evidence="3" key="1">
    <citation type="journal article" date="2022" name="Nat. Microbiol.">
        <title>Unique mobile elements and scalable gene flow at the prokaryote-eukaryote boundary revealed by circularized Asgard archaea genomes.</title>
        <authorList>
            <person name="Wu F."/>
            <person name="Speth D.R."/>
            <person name="Philosof A."/>
            <person name="Cremiere A."/>
            <person name="Narayanan A."/>
            <person name="Barco R.A."/>
            <person name="Connon S.A."/>
            <person name="Amend J.P."/>
            <person name="Antoshechkin I.A."/>
            <person name="Orphan V.J."/>
        </authorList>
    </citation>
    <scope>NUCLEOTIDE SEQUENCE</scope>
    <source>
        <strain evidence="3">PR6</strain>
    </source>
</reference>
<feature type="domain" description="SWIM-type" evidence="2">
    <location>
        <begin position="73"/>
        <end position="111"/>
    </location>
</feature>
<protein>
    <recommendedName>
        <fullName evidence="2">SWIM-type domain-containing protein</fullName>
    </recommendedName>
</protein>
<keyword evidence="1" id="KW-0862">Zinc</keyword>
<dbReference type="GO" id="GO:0000724">
    <property type="term" value="P:double-strand break repair via homologous recombination"/>
    <property type="evidence" value="ECO:0007669"/>
    <property type="project" value="TreeGrafter"/>
</dbReference>
<dbReference type="PROSITE" id="PS50966">
    <property type="entry name" value="ZF_SWIM"/>
    <property type="match status" value="1"/>
</dbReference>
<dbReference type="PANTHER" id="PTHR28498">
    <property type="entry name" value="ZINC FINGER SWIM DOMAIN-CONTAINING PROTEIN 7"/>
    <property type="match status" value="1"/>
</dbReference>
<proteinExistence type="predicted"/>
<gene>
    <name evidence="3" type="ORF">K9W46_10140</name>
</gene>
<dbReference type="Proteomes" id="UP001200513">
    <property type="component" value="Chromosome"/>
</dbReference>
<dbReference type="AlphaFoldDB" id="A0A9Y1BPW0"/>
<evidence type="ECO:0000313" key="3">
    <source>
        <dbReference type="EMBL" id="UJG42737.1"/>
    </source>
</evidence>
<dbReference type="PANTHER" id="PTHR28498:SF1">
    <property type="entry name" value="ZINC FINGER SWIM DOMAIN-CONTAINING PROTEIN 7"/>
    <property type="match status" value="1"/>
</dbReference>
<dbReference type="GO" id="GO:0008270">
    <property type="term" value="F:zinc ion binding"/>
    <property type="evidence" value="ECO:0007669"/>
    <property type="project" value="UniProtKB-KW"/>
</dbReference>
<dbReference type="InterPro" id="IPR007527">
    <property type="entry name" value="Znf_SWIM"/>
</dbReference>
<name>A0A9Y1BPW0_9ARCH</name>
<sequence>MIVDFGTRNKKIKALFKIIKEEKIFSESLENEVISLFGDRGEKAIKILKNKRLVKLKIKSNLCFWIVKGKNSDYVIIDTLYCDCRDFYMRIINRNNDEPCYHLLAKIIGEKLNLYQEQEMGEIEYNSLIYDLYYK</sequence>
<dbReference type="EMBL" id="CP084167">
    <property type="protein sequence ID" value="UJG42737.1"/>
    <property type="molecule type" value="Genomic_DNA"/>
</dbReference>
<accession>A0A9Y1BPW0</accession>
<evidence type="ECO:0000256" key="1">
    <source>
        <dbReference type="PROSITE-ProRule" id="PRU00325"/>
    </source>
</evidence>
<evidence type="ECO:0000259" key="2">
    <source>
        <dbReference type="PROSITE" id="PS50966"/>
    </source>
</evidence>
<keyword evidence="1" id="KW-0863">Zinc-finger</keyword>
<keyword evidence="1" id="KW-0479">Metal-binding</keyword>
<organism evidence="3">
    <name type="scientific">Candidatus Heimdallarchaeum endolithica</name>
    <dbReference type="NCBI Taxonomy" id="2876572"/>
    <lineage>
        <taxon>Archaea</taxon>
        <taxon>Promethearchaeati</taxon>
        <taxon>Candidatus Heimdallarchaeota</taxon>
        <taxon>Candidatus Heimdallarchaeia (ex Rinke et al. 2021) (nom. nud.)</taxon>
        <taxon>Candidatus Heimdallarchaeales</taxon>
        <taxon>Candidatus Heimdallarchaeaceae</taxon>
        <taxon>Candidatus Heimdallarchaeum</taxon>
    </lineage>
</organism>